<dbReference type="Pfam" id="PF00829">
    <property type="entry name" value="Ribosomal_L21p"/>
    <property type="match status" value="1"/>
</dbReference>
<keyword evidence="3 4" id="KW-0687">Ribonucleoprotein</keyword>
<protein>
    <recommendedName>
        <fullName evidence="4">Large ribosomal subunit protein bL21</fullName>
    </recommendedName>
</protein>
<dbReference type="HAMAP" id="MF_01363">
    <property type="entry name" value="Ribosomal_bL21"/>
    <property type="match status" value="1"/>
</dbReference>
<dbReference type="GO" id="GO:1990904">
    <property type="term" value="C:ribonucleoprotein complex"/>
    <property type="evidence" value="ECO:0007669"/>
    <property type="project" value="UniProtKB-KW"/>
</dbReference>
<keyword evidence="4 5" id="KW-0694">RNA-binding</keyword>
<dbReference type="AlphaFoldDB" id="A0A1F5E7I0"/>
<name>A0A1F5E7I0_9BACT</name>
<keyword evidence="2 4" id="KW-0689">Ribosomal protein</keyword>
<evidence type="ECO:0000313" key="7">
    <source>
        <dbReference type="Proteomes" id="UP000177006"/>
    </source>
</evidence>
<dbReference type="GO" id="GO:0006412">
    <property type="term" value="P:translation"/>
    <property type="evidence" value="ECO:0007669"/>
    <property type="project" value="UniProtKB-UniRule"/>
</dbReference>
<sequence length="131" mass="14640">MDFAIFETGGKQYKVTSGQELEVEKLNLKPEDTIVFDKVLLVKFGEEVKVGQPYVAGAQVKAQIIGDKKGVKIRVARFRAKSRHRRVIGHRQTFTKIKVLEIEGIKAKKPAVKAIKSPAVKKAKTVKKAKK</sequence>
<evidence type="ECO:0000256" key="3">
    <source>
        <dbReference type="ARBA" id="ARBA00023274"/>
    </source>
</evidence>
<dbReference type="STRING" id="1797457.A2160_02145"/>
<proteinExistence type="inferred from homology"/>
<evidence type="ECO:0000256" key="4">
    <source>
        <dbReference type="HAMAP-Rule" id="MF_01363"/>
    </source>
</evidence>
<dbReference type="GO" id="GO:0003735">
    <property type="term" value="F:structural constituent of ribosome"/>
    <property type="evidence" value="ECO:0007669"/>
    <property type="project" value="InterPro"/>
</dbReference>
<comment type="caution">
    <text evidence="6">The sequence shown here is derived from an EMBL/GenBank/DDBJ whole genome shotgun (WGS) entry which is preliminary data.</text>
</comment>
<dbReference type="GO" id="GO:0019843">
    <property type="term" value="F:rRNA binding"/>
    <property type="evidence" value="ECO:0007669"/>
    <property type="project" value="UniProtKB-UniRule"/>
</dbReference>
<evidence type="ECO:0000313" key="6">
    <source>
        <dbReference type="EMBL" id="OGD63280.1"/>
    </source>
</evidence>
<dbReference type="EMBL" id="MEZK01000010">
    <property type="protein sequence ID" value="OGD63280.1"/>
    <property type="molecule type" value="Genomic_DNA"/>
</dbReference>
<evidence type="ECO:0000256" key="1">
    <source>
        <dbReference type="ARBA" id="ARBA00008563"/>
    </source>
</evidence>
<accession>A0A1F5E7I0</accession>
<gene>
    <name evidence="4" type="primary">rplU</name>
    <name evidence="6" type="ORF">A2160_02145</name>
</gene>
<comment type="function">
    <text evidence="4 5">This protein binds to 23S rRNA in the presence of protein L20.</text>
</comment>
<dbReference type="PANTHER" id="PTHR21349">
    <property type="entry name" value="50S RIBOSOMAL PROTEIN L21"/>
    <property type="match status" value="1"/>
</dbReference>
<dbReference type="GO" id="GO:0005737">
    <property type="term" value="C:cytoplasm"/>
    <property type="evidence" value="ECO:0007669"/>
    <property type="project" value="UniProtKB-ARBA"/>
</dbReference>
<reference evidence="6 7" key="1">
    <citation type="journal article" date="2016" name="Nat. Commun.">
        <title>Thousands of microbial genomes shed light on interconnected biogeochemical processes in an aquifer system.</title>
        <authorList>
            <person name="Anantharaman K."/>
            <person name="Brown C.T."/>
            <person name="Hug L.A."/>
            <person name="Sharon I."/>
            <person name="Castelle C.J."/>
            <person name="Probst A.J."/>
            <person name="Thomas B.C."/>
            <person name="Singh A."/>
            <person name="Wilkins M.J."/>
            <person name="Karaoz U."/>
            <person name="Brodie E.L."/>
            <person name="Williams K.H."/>
            <person name="Hubbard S.S."/>
            <person name="Banfield J.F."/>
        </authorList>
    </citation>
    <scope>NUCLEOTIDE SEQUENCE [LARGE SCALE GENOMIC DNA]</scope>
</reference>
<dbReference type="InterPro" id="IPR028909">
    <property type="entry name" value="bL21-like"/>
</dbReference>
<dbReference type="InterPro" id="IPR001787">
    <property type="entry name" value="Ribosomal_bL21"/>
</dbReference>
<dbReference type="GO" id="GO:0005840">
    <property type="term" value="C:ribosome"/>
    <property type="evidence" value="ECO:0007669"/>
    <property type="project" value="UniProtKB-KW"/>
</dbReference>
<evidence type="ECO:0000256" key="5">
    <source>
        <dbReference type="RuleBase" id="RU000562"/>
    </source>
</evidence>
<evidence type="ECO:0000256" key="2">
    <source>
        <dbReference type="ARBA" id="ARBA00022980"/>
    </source>
</evidence>
<dbReference type="SUPFAM" id="SSF141091">
    <property type="entry name" value="L21p-like"/>
    <property type="match status" value="1"/>
</dbReference>
<organism evidence="6 7">
    <name type="scientific">Candidatus Beckwithbacteria bacterium RBG_13_42_9</name>
    <dbReference type="NCBI Taxonomy" id="1797457"/>
    <lineage>
        <taxon>Bacteria</taxon>
        <taxon>Candidatus Beckwithiibacteriota</taxon>
    </lineage>
</organism>
<dbReference type="PANTHER" id="PTHR21349:SF0">
    <property type="entry name" value="LARGE RIBOSOMAL SUBUNIT PROTEIN BL21M"/>
    <property type="match status" value="1"/>
</dbReference>
<dbReference type="Proteomes" id="UP000177006">
    <property type="component" value="Unassembled WGS sequence"/>
</dbReference>
<dbReference type="NCBIfam" id="TIGR00061">
    <property type="entry name" value="L21"/>
    <property type="match status" value="1"/>
</dbReference>
<comment type="similarity">
    <text evidence="1 4 5">Belongs to the bacterial ribosomal protein bL21 family.</text>
</comment>
<keyword evidence="4 5" id="KW-0699">rRNA-binding</keyword>
<dbReference type="InterPro" id="IPR036164">
    <property type="entry name" value="bL21-like_sf"/>
</dbReference>
<comment type="subunit">
    <text evidence="4">Part of the 50S ribosomal subunit. Contacts protein L20.</text>
</comment>